<feature type="compositionally biased region" description="Basic and acidic residues" evidence="1">
    <location>
        <begin position="59"/>
        <end position="71"/>
    </location>
</feature>
<sequence>MAAESAWDPRGGGGRWAASAPVPPRPVLGGFEKEQEDVALGLLMLSRDTGMWRSPVKAETFEKPEQKKKDEEDSALLQYGGGGGDVAKSRKQRPRAAPHVLASCPFPATLAPQASPPAAHLAPLTLAACGHGVRPRRHAEVRPRHDAAGGAGREGRHLPDAAAGGHGGAPQRLLQRSRRCSVASRRSRRRHCARSPTPPRPAATREQEGVSGRMVAYGDIDVVAAAAKEEHGAEVMSCSHLIGGGDVSAELPCVVFLEEDRGAKQLRG</sequence>
<protein>
    <submittedName>
        <fullName evidence="2">Uncharacterized protein</fullName>
    </submittedName>
</protein>
<evidence type="ECO:0000256" key="1">
    <source>
        <dbReference type="SAM" id="MobiDB-lite"/>
    </source>
</evidence>
<dbReference type="AlphaFoldDB" id="A0A0E0P8T7"/>
<keyword evidence="3" id="KW-1185">Reference proteome</keyword>
<feature type="region of interest" description="Disordered" evidence="1">
    <location>
        <begin position="58"/>
        <end position="98"/>
    </location>
</feature>
<accession>A0A0E0P8T7</accession>
<evidence type="ECO:0000313" key="3">
    <source>
        <dbReference type="Proteomes" id="UP000008022"/>
    </source>
</evidence>
<dbReference type="HOGENOM" id="CLU_1079233_0_0_1"/>
<reference evidence="3" key="1">
    <citation type="submission" date="2013-06" db="EMBL/GenBank/DDBJ databases">
        <authorList>
            <person name="Zhao Q."/>
        </authorList>
    </citation>
    <scope>NUCLEOTIDE SEQUENCE</scope>
    <source>
        <strain evidence="3">cv. W1943</strain>
    </source>
</reference>
<feature type="region of interest" description="Disordered" evidence="1">
    <location>
        <begin position="1"/>
        <end position="29"/>
    </location>
</feature>
<dbReference type="Gramene" id="ORUFI04G12960.1">
    <property type="protein sequence ID" value="ORUFI04G12960.1"/>
    <property type="gene ID" value="ORUFI04G12960"/>
</dbReference>
<evidence type="ECO:0000313" key="2">
    <source>
        <dbReference type="EnsemblPlants" id="ORUFI04G12960.1"/>
    </source>
</evidence>
<feature type="compositionally biased region" description="Basic and acidic residues" evidence="1">
    <location>
        <begin position="138"/>
        <end position="159"/>
    </location>
</feature>
<dbReference type="EnsemblPlants" id="ORUFI04G12960.1">
    <property type="protein sequence ID" value="ORUFI04G12960.1"/>
    <property type="gene ID" value="ORUFI04G12960"/>
</dbReference>
<dbReference type="Proteomes" id="UP000008022">
    <property type="component" value="Unassembled WGS sequence"/>
</dbReference>
<feature type="region of interest" description="Disordered" evidence="1">
    <location>
        <begin position="135"/>
        <end position="210"/>
    </location>
</feature>
<feature type="compositionally biased region" description="Basic residues" evidence="1">
    <location>
        <begin position="175"/>
        <end position="193"/>
    </location>
</feature>
<name>A0A0E0P8T7_ORYRU</name>
<dbReference type="STRING" id="4529.A0A0E0P8T7"/>
<dbReference type="OMA" id="MVAYGDI"/>
<reference evidence="2" key="2">
    <citation type="submission" date="2015-06" db="UniProtKB">
        <authorList>
            <consortium name="EnsemblPlants"/>
        </authorList>
    </citation>
    <scope>IDENTIFICATION</scope>
</reference>
<organism evidence="2 3">
    <name type="scientific">Oryza rufipogon</name>
    <name type="common">Brownbeard rice</name>
    <name type="synonym">Asian wild rice</name>
    <dbReference type="NCBI Taxonomy" id="4529"/>
    <lineage>
        <taxon>Eukaryota</taxon>
        <taxon>Viridiplantae</taxon>
        <taxon>Streptophyta</taxon>
        <taxon>Embryophyta</taxon>
        <taxon>Tracheophyta</taxon>
        <taxon>Spermatophyta</taxon>
        <taxon>Magnoliopsida</taxon>
        <taxon>Liliopsida</taxon>
        <taxon>Poales</taxon>
        <taxon>Poaceae</taxon>
        <taxon>BOP clade</taxon>
        <taxon>Oryzoideae</taxon>
        <taxon>Oryzeae</taxon>
        <taxon>Oryzinae</taxon>
        <taxon>Oryza</taxon>
    </lineage>
</organism>
<proteinExistence type="predicted"/>